<gene>
    <name evidence="1" type="ORF">H9Y05_02635</name>
</gene>
<reference evidence="1" key="1">
    <citation type="submission" date="2020-09" db="EMBL/GenBank/DDBJ databases">
        <title>Taishania pollutisoli gen. nov., sp. nov., Isolated from Tetrabromobisphenol A-Contaminated Soil.</title>
        <authorList>
            <person name="Chen Q."/>
        </authorList>
    </citation>
    <scope>NUCLEOTIDE SEQUENCE</scope>
    <source>
        <strain evidence="1">CZZ-1</strain>
    </source>
</reference>
<name>A0A8J6TYV9_9FLAO</name>
<dbReference type="Proteomes" id="UP000652681">
    <property type="component" value="Unassembled WGS sequence"/>
</dbReference>
<evidence type="ECO:0000313" key="2">
    <source>
        <dbReference type="Proteomes" id="UP000652681"/>
    </source>
</evidence>
<organism evidence="1 2">
    <name type="scientific">Taishania pollutisoli</name>
    <dbReference type="NCBI Taxonomy" id="2766479"/>
    <lineage>
        <taxon>Bacteria</taxon>
        <taxon>Pseudomonadati</taxon>
        <taxon>Bacteroidota</taxon>
        <taxon>Flavobacteriia</taxon>
        <taxon>Flavobacteriales</taxon>
        <taxon>Crocinitomicaceae</taxon>
        <taxon>Taishania</taxon>
    </lineage>
</organism>
<proteinExistence type="predicted"/>
<accession>A0A8J6TYV9</accession>
<sequence>MSLTKNKNSVQKLVIYLSLAVFITANVGMAVYTHTCSISGTEKSLFLSYADPCGGGDHEEPTQQKKSCCAKETAETEAEDQAHIEKSCCSTDTDYVALDIDTRIDNNHIQFVWSPVWIDPSTLSPVVYFSPEISLTSRQIPEHCNLPPPKYQGRDFQSIHQVYLI</sequence>
<comment type="caution">
    <text evidence="1">The sequence shown here is derived from an EMBL/GenBank/DDBJ whole genome shotgun (WGS) entry which is preliminary data.</text>
</comment>
<keyword evidence="2" id="KW-1185">Reference proteome</keyword>
<protein>
    <submittedName>
        <fullName evidence="1">Uncharacterized protein</fullName>
    </submittedName>
</protein>
<evidence type="ECO:0000313" key="1">
    <source>
        <dbReference type="EMBL" id="MBC9811363.1"/>
    </source>
</evidence>
<dbReference type="RefSeq" id="WP_216713417.1">
    <property type="nucleotide sequence ID" value="NZ_JACVEL010000001.1"/>
</dbReference>
<dbReference type="EMBL" id="JACVEL010000001">
    <property type="protein sequence ID" value="MBC9811363.1"/>
    <property type="molecule type" value="Genomic_DNA"/>
</dbReference>
<dbReference type="AlphaFoldDB" id="A0A8J6TYV9"/>